<evidence type="ECO:0000256" key="1">
    <source>
        <dbReference type="SAM" id="MobiDB-lite"/>
    </source>
</evidence>
<gene>
    <name evidence="2" type="ORF">IMSHALPRED_011054</name>
</gene>
<evidence type="ECO:0000313" key="3">
    <source>
        <dbReference type="Proteomes" id="UP000664534"/>
    </source>
</evidence>
<feature type="region of interest" description="Disordered" evidence="1">
    <location>
        <begin position="1"/>
        <end position="24"/>
    </location>
</feature>
<dbReference type="EMBL" id="CAJPDT010000097">
    <property type="protein sequence ID" value="CAF9937188.1"/>
    <property type="molecule type" value="Genomic_DNA"/>
</dbReference>
<keyword evidence="3" id="KW-1185">Reference proteome</keyword>
<dbReference type="Proteomes" id="UP000664534">
    <property type="component" value="Unassembled WGS sequence"/>
</dbReference>
<sequence length="193" mass="21536">MGAANTKEAQPTTSSQSTNDDRDVPGVELRENKLKWQNAANYADTIRLNRSFLCGETRSTVYHCGPVFSETLPLDSRSYKKKPELIEDDGKSFWYGTKQRAYLKFLVPRLGGSISSASLQTFCDLLMQHPSVVTHILGDFTGRTPRSPPAKIRSNTAEKRYPLTLERTASTADELEQAECDVFTGIPGWIEEA</sequence>
<organism evidence="2 3">
    <name type="scientific">Imshaugia aleurites</name>
    <dbReference type="NCBI Taxonomy" id="172621"/>
    <lineage>
        <taxon>Eukaryota</taxon>
        <taxon>Fungi</taxon>
        <taxon>Dikarya</taxon>
        <taxon>Ascomycota</taxon>
        <taxon>Pezizomycotina</taxon>
        <taxon>Lecanoromycetes</taxon>
        <taxon>OSLEUM clade</taxon>
        <taxon>Lecanoromycetidae</taxon>
        <taxon>Lecanorales</taxon>
        <taxon>Lecanorineae</taxon>
        <taxon>Parmeliaceae</taxon>
        <taxon>Imshaugia</taxon>
    </lineage>
</organism>
<reference evidence="2" key="1">
    <citation type="submission" date="2021-03" db="EMBL/GenBank/DDBJ databases">
        <authorList>
            <person name="Tagirdzhanova G."/>
        </authorList>
    </citation>
    <scope>NUCLEOTIDE SEQUENCE</scope>
</reference>
<evidence type="ECO:0000313" key="2">
    <source>
        <dbReference type="EMBL" id="CAF9937188.1"/>
    </source>
</evidence>
<accession>A0A8H3G602</accession>
<comment type="caution">
    <text evidence="2">The sequence shown here is derived from an EMBL/GenBank/DDBJ whole genome shotgun (WGS) entry which is preliminary data.</text>
</comment>
<protein>
    <submittedName>
        <fullName evidence="2">Uncharacterized protein</fullName>
    </submittedName>
</protein>
<feature type="compositionally biased region" description="Polar residues" evidence="1">
    <location>
        <begin position="7"/>
        <end position="18"/>
    </location>
</feature>
<name>A0A8H3G602_9LECA</name>
<proteinExistence type="predicted"/>
<dbReference type="AlphaFoldDB" id="A0A8H3G602"/>